<feature type="transmembrane region" description="Helical" evidence="3">
    <location>
        <begin position="6"/>
        <end position="28"/>
    </location>
</feature>
<dbReference type="InterPro" id="IPR032030">
    <property type="entry name" value="YscD_cytoplasmic_dom"/>
</dbReference>
<reference evidence="6" key="1">
    <citation type="journal article" date="2019" name="Int. J. Syst. Evol. Microbiol.">
        <title>The Global Catalogue of Microorganisms (GCM) 10K type strain sequencing project: providing services to taxonomists for standard genome sequencing and annotation.</title>
        <authorList>
            <consortium name="The Broad Institute Genomics Platform"/>
            <consortium name="The Broad Institute Genome Sequencing Center for Infectious Disease"/>
            <person name="Wu L."/>
            <person name="Ma J."/>
        </authorList>
    </citation>
    <scope>NUCLEOTIDE SEQUENCE [LARGE SCALE GENOMIC DNA]</scope>
    <source>
        <strain evidence="6">NBRC 109019</strain>
    </source>
</reference>
<dbReference type="SUPFAM" id="SSF49879">
    <property type="entry name" value="SMAD/FHA domain"/>
    <property type="match status" value="1"/>
</dbReference>
<dbReference type="RefSeq" id="WP_234660367.1">
    <property type="nucleotide sequence ID" value="NZ_AP027734.1"/>
</dbReference>
<dbReference type="InterPro" id="IPR008984">
    <property type="entry name" value="SMAD_FHA_dom_sf"/>
</dbReference>
<keyword evidence="1" id="KW-0597">Phosphoprotein</keyword>
<sequence>MSELTLLVLQLGFLVLMWVFVFSIVYALRSDLFGQRVRKLQAEPAGASAGGAAGAGAPTPAASPAPGSGSGEDATAENASRLVITSGAKAGAEFPLGRDEITIGRSADSAIIIRDDYTSTHHARLMLWNGTWMIQDLDSTNGTFLNGSRVTVPTSIPLGATVKVGATTFELRR</sequence>
<evidence type="ECO:0000256" key="1">
    <source>
        <dbReference type="ARBA" id="ARBA00022553"/>
    </source>
</evidence>
<keyword evidence="3" id="KW-0812">Transmembrane</keyword>
<dbReference type="Gene3D" id="2.60.200.20">
    <property type="match status" value="1"/>
</dbReference>
<dbReference type="Proteomes" id="UP001321477">
    <property type="component" value="Chromosome"/>
</dbReference>
<dbReference type="EMBL" id="AP027734">
    <property type="protein sequence ID" value="BDZ54740.1"/>
    <property type="molecule type" value="Genomic_DNA"/>
</dbReference>
<evidence type="ECO:0000313" key="6">
    <source>
        <dbReference type="Proteomes" id="UP001321477"/>
    </source>
</evidence>
<feature type="domain" description="FHA" evidence="4">
    <location>
        <begin position="101"/>
        <end position="150"/>
    </location>
</feature>
<keyword evidence="3" id="KW-0472">Membrane</keyword>
<dbReference type="PANTHER" id="PTHR23308">
    <property type="entry name" value="NUCLEAR INHIBITOR OF PROTEIN PHOSPHATASE-1"/>
    <property type="match status" value="1"/>
</dbReference>
<organism evidence="5 6">
    <name type="scientific">Agromyces marinus</name>
    <dbReference type="NCBI Taxonomy" id="1389020"/>
    <lineage>
        <taxon>Bacteria</taxon>
        <taxon>Bacillati</taxon>
        <taxon>Actinomycetota</taxon>
        <taxon>Actinomycetes</taxon>
        <taxon>Micrococcales</taxon>
        <taxon>Microbacteriaceae</taxon>
        <taxon>Agromyces</taxon>
    </lineage>
</organism>
<evidence type="ECO:0000256" key="2">
    <source>
        <dbReference type="SAM" id="MobiDB-lite"/>
    </source>
</evidence>
<evidence type="ECO:0000313" key="5">
    <source>
        <dbReference type="EMBL" id="BDZ54740.1"/>
    </source>
</evidence>
<evidence type="ECO:0000256" key="3">
    <source>
        <dbReference type="SAM" id="Phobius"/>
    </source>
</evidence>
<protein>
    <submittedName>
        <fullName evidence="5">FHA domain-containing protein</fullName>
    </submittedName>
</protein>
<feature type="region of interest" description="Disordered" evidence="2">
    <location>
        <begin position="48"/>
        <end position="76"/>
    </location>
</feature>
<dbReference type="PROSITE" id="PS50006">
    <property type="entry name" value="FHA_DOMAIN"/>
    <property type="match status" value="1"/>
</dbReference>
<keyword evidence="3" id="KW-1133">Transmembrane helix</keyword>
<gene>
    <name evidence="5" type="ORF">GCM10025870_18130</name>
</gene>
<evidence type="ECO:0000259" key="4">
    <source>
        <dbReference type="PROSITE" id="PS50006"/>
    </source>
</evidence>
<feature type="compositionally biased region" description="Low complexity" evidence="2">
    <location>
        <begin position="55"/>
        <end position="67"/>
    </location>
</feature>
<proteinExistence type="predicted"/>
<dbReference type="SMART" id="SM00240">
    <property type="entry name" value="FHA"/>
    <property type="match status" value="1"/>
</dbReference>
<dbReference type="InterPro" id="IPR000253">
    <property type="entry name" value="FHA_dom"/>
</dbReference>
<accession>A0ABN6YFN1</accession>
<dbReference type="InterPro" id="IPR050923">
    <property type="entry name" value="Cell_Proc_Reg/RNA_Proc"/>
</dbReference>
<keyword evidence="6" id="KW-1185">Reference proteome</keyword>
<dbReference type="Pfam" id="PF16697">
    <property type="entry name" value="Yop-YscD_cpl"/>
    <property type="match status" value="1"/>
</dbReference>
<name>A0ABN6YFN1_9MICO</name>